<organism evidence="2 3">
    <name type="scientific">Penicillium oxalicum (strain 114-2 / CGMCC 5302)</name>
    <name type="common">Penicillium decumbens</name>
    <dbReference type="NCBI Taxonomy" id="933388"/>
    <lineage>
        <taxon>Eukaryota</taxon>
        <taxon>Fungi</taxon>
        <taxon>Dikarya</taxon>
        <taxon>Ascomycota</taxon>
        <taxon>Pezizomycotina</taxon>
        <taxon>Eurotiomycetes</taxon>
        <taxon>Eurotiomycetidae</taxon>
        <taxon>Eurotiales</taxon>
        <taxon>Aspergillaceae</taxon>
        <taxon>Penicillium</taxon>
    </lineage>
</organism>
<dbReference type="AlphaFoldDB" id="S7ZC15"/>
<proteinExistence type="predicted"/>
<evidence type="ECO:0000313" key="2">
    <source>
        <dbReference type="EMBL" id="EPS28165.1"/>
    </source>
</evidence>
<sequence length="105" mass="12024">MYQCLLLTPALPTKNKYTKSQDDIQQVSSCLLYLLQEMDARVKSSWRFARSNFSNPFVHGTPSVSPPNDCYLGIEAAKLNFSQDREKKKERKKRDPAELPDGTLQ</sequence>
<feature type="region of interest" description="Disordered" evidence="1">
    <location>
        <begin position="82"/>
        <end position="105"/>
    </location>
</feature>
<evidence type="ECO:0000313" key="3">
    <source>
        <dbReference type="Proteomes" id="UP000019376"/>
    </source>
</evidence>
<name>S7ZC15_PENO1</name>
<keyword evidence="3" id="KW-1185">Reference proteome</keyword>
<reference evidence="2 3" key="1">
    <citation type="journal article" date="2013" name="PLoS ONE">
        <title>Genomic and secretomic analyses reveal unique features of the lignocellulolytic enzyme system of Penicillium decumbens.</title>
        <authorList>
            <person name="Liu G."/>
            <person name="Zhang L."/>
            <person name="Wei X."/>
            <person name="Zou G."/>
            <person name="Qin Y."/>
            <person name="Ma L."/>
            <person name="Li J."/>
            <person name="Zheng H."/>
            <person name="Wang S."/>
            <person name="Wang C."/>
            <person name="Xun L."/>
            <person name="Zhao G.-P."/>
            <person name="Zhou Z."/>
            <person name="Qu Y."/>
        </authorList>
    </citation>
    <scope>NUCLEOTIDE SEQUENCE [LARGE SCALE GENOMIC DNA]</scope>
    <source>
        <strain evidence="3">114-2 / CGMCC 5302</strain>
    </source>
</reference>
<evidence type="ECO:0000256" key="1">
    <source>
        <dbReference type="SAM" id="MobiDB-lite"/>
    </source>
</evidence>
<protein>
    <submittedName>
        <fullName evidence="2">Uncharacterized protein</fullName>
    </submittedName>
</protein>
<dbReference type="EMBL" id="KB644410">
    <property type="protein sequence ID" value="EPS28165.1"/>
    <property type="molecule type" value="Genomic_DNA"/>
</dbReference>
<accession>S7ZC15</accession>
<dbReference type="HOGENOM" id="CLU_2237522_0_0_1"/>
<gene>
    <name evidence="2" type="ORF">PDE_03111</name>
</gene>
<dbReference type="Proteomes" id="UP000019376">
    <property type="component" value="Unassembled WGS sequence"/>
</dbReference>
<feature type="compositionally biased region" description="Basic and acidic residues" evidence="1">
    <location>
        <begin position="83"/>
        <end position="97"/>
    </location>
</feature>